<dbReference type="AlphaFoldDB" id="A0A5S9M5V3"/>
<dbReference type="Pfam" id="PF14398">
    <property type="entry name" value="ATPgrasp_YheCD"/>
    <property type="match status" value="1"/>
</dbReference>
<accession>A0A5S9M5V3</accession>
<protein>
    <recommendedName>
        <fullName evidence="3">ATP-grasp domain-containing protein</fullName>
    </recommendedName>
</protein>
<organism evidence="1 2">
    <name type="scientific">Bacillus safensis</name>
    <dbReference type="NCBI Taxonomy" id="561879"/>
    <lineage>
        <taxon>Bacteria</taxon>
        <taxon>Bacillati</taxon>
        <taxon>Bacillota</taxon>
        <taxon>Bacilli</taxon>
        <taxon>Bacillales</taxon>
        <taxon>Bacillaceae</taxon>
        <taxon>Bacillus</taxon>
    </lineage>
</organism>
<name>A0A5S9M5V3_BACIA</name>
<proteinExistence type="predicted"/>
<dbReference type="EMBL" id="AP021906">
    <property type="protein sequence ID" value="BBP88195.1"/>
    <property type="molecule type" value="Genomic_DNA"/>
</dbReference>
<dbReference type="Proteomes" id="UP000464658">
    <property type="component" value="Chromosome"/>
</dbReference>
<evidence type="ECO:0000313" key="1">
    <source>
        <dbReference type="EMBL" id="BBP88195.1"/>
    </source>
</evidence>
<dbReference type="InterPro" id="IPR026838">
    <property type="entry name" value="YheC/D"/>
</dbReference>
<evidence type="ECO:0000313" key="2">
    <source>
        <dbReference type="Proteomes" id="UP000464658"/>
    </source>
</evidence>
<reference evidence="1 2" key="1">
    <citation type="submission" date="2019-12" db="EMBL/GenBank/DDBJ databases">
        <title>Full genome sequence of a Bacillus safensis strain isolated from commercially available natto in Indonesia.</title>
        <authorList>
            <person name="Yoshida M."/>
            <person name="Uomi M."/>
            <person name="Waturangi D."/>
            <person name="Ekaputri J.J."/>
            <person name="Setiamarga D.H.E."/>
        </authorList>
    </citation>
    <scope>NUCLEOTIDE SEQUENCE [LARGE SCALE GENOMIC DNA]</scope>
    <source>
        <strain evidence="1 2">IDN1</strain>
    </source>
</reference>
<evidence type="ECO:0008006" key="3">
    <source>
        <dbReference type="Google" id="ProtNLM"/>
    </source>
</evidence>
<gene>
    <name evidence="1" type="ORF">BsIDN1_18130</name>
</gene>
<sequence length="72" mass="8083">MTGHIGEIGFDLGIDQTGAIWMFEANSRPGREIFQQVSLKKSEWLIGKRIMDYASYLSKTALTTSSDHANVY</sequence>